<feature type="compositionally biased region" description="Polar residues" evidence="1">
    <location>
        <begin position="277"/>
        <end position="291"/>
    </location>
</feature>
<evidence type="ECO:0000256" key="1">
    <source>
        <dbReference type="SAM" id="MobiDB-lite"/>
    </source>
</evidence>
<dbReference type="InterPro" id="IPR050863">
    <property type="entry name" value="CenT-Element_Derived"/>
</dbReference>
<dbReference type="PROSITE" id="PS50802">
    <property type="entry name" value="OTU"/>
    <property type="match status" value="1"/>
</dbReference>
<dbReference type="PANTHER" id="PTHR19303">
    <property type="entry name" value="TRANSPOSON"/>
    <property type="match status" value="1"/>
</dbReference>
<reference evidence="3 4" key="1">
    <citation type="journal article" date="2023" name="Sci. Data">
        <title>Genome assembly of the Korean intertidal mud-creeper Batillaria attramentaria.</title>
        <authorList>
            <person name="Patra A.K."/>
            <person name="Ho P.T."/>
            <person name="Jun S."/>
            <person name="Lee S.J."/>
            <person name="Kim Y."/>
            <person name="Won Y.J."/>
        </authorList>
    </citation>
    <scope>NUCLEOTIDE SEQUENCE [LARGE SCALE GENOMIC DNA]</scope>
    <source>
        <strain evidence="3">Wonlab-2016</strain>
    </source>
</reference>
<keyword evidence="4" id="KW-1185">Reference proteome</keyword>
<evidence type="ECO:0000259" key="2">
    <source>
        <dbReference type="PROSITE" id="PS50802"/>
    </source>
</evidence>
<feature type="compositionally biased region" description="Basic residues" evidence="1">
    <location>
        <begin position="566"/>
        <end position="591"/>
    </location>
</feature>
<dbReference type="Pfam" id="PF02338">
    <property type="entry name" value="OTU"/>
    <property type="match status" value="1"/>
</dbReference>
<evidence type="ECO:0000313" key="3">
    <source>
        <dbReference type="EMBL" id="KAK7491989.1"/>
    </source>
</evidence>
<dbReference type="AlphaFoldDB" id="A0ABD0KXV3"/>
<dbReference type="InterPro" id="IPR003323">
    <property type="entry name" value="OTU_dom"/>
</dbReference>
<name>A0ABD0KXV3_9CAEN</name>
<dbReference type="PANTHER" id="PTHR19303:SF74">
    <property type="entry name" value="POGO TRANSPOSABLE ELEMENT WITH KRAB DOMAIN"/>
    <property type="match status" value="1"/>
</dbReference>
<evidence type="ECO:0000313" key="4">
    <source>
        <dbReference type="Proteomes" id="UP001519460"/>
    </source>
</evidence>
<comment type="caution">
    <text evidence="3">The sequence shown here is derived from an EMBL/GenBank/DDBJ whole genome shotgun (WGS) entry which is preliminary data.</text>
</comment>
<dbReference type="InterPro" id="IPR004875">
    <property type="entry name" value="DDE_SF_endonuclease_dom"/>
</dbReference>
<organism evidence="3 4">
    <name type="scientific">Batillaria attramentaria</name>
    <dbReference type="NCBI Taxonomy" id="370345"/>
    <lineage>
        <taxon>Eukaryota</taxon>
        <taxon>Metazoa</taxon>
        <taxon>Spiralia</taxon>
        <taxon>Lophotrochozoa</taxon>
        <taxon>Mollusca</taxon>
        <taxon>Gastropoda</taxon>
        <taxon>Caenogastropoda</taxon>
        <taxon>Sorbeoconcha</taxon>
        <taxon>Cerithioidea</taxon>
        <taxon>Batillariidae</taxon>
        <taxon>Batillaria</taxon>
    </lineage>
</organism>
<feature type="region of interest" description="Disordered" evidence="1">
    <location>
        <begin position="249"/>
        <end position="338"/>
    </location>
</feature>
<dbReference type="InterPro" id="IPR036397">
    <property type="entry name" value="RNaseH_sf"/>
</dbReference>
<proteinExistence type="predicted"/>
<feature type="compositionally biased region" description="Acidic residues" evidence="1">
    <location>
        <begin position="515"/>
        <end position="524"/>
    </location>
</feature>
<gene>
    <name evidence="3" type="ORF">BaRGS_00016835</name>
</gene>
<feature type="region of interest" description="Disordered" evidence="1">
    <location>
        <begin position="510"/>
        <end position="591"/>
    </location>
</feature>
<dbReference type="InterPro" id="IPR038765">
    <property type="entry name" value="Papain-like_cys_pep_sf"/>
</dbReference>
<dbReference type="Proteomes" id="UP001519460">
    <property type="component" value="Unassembled WGS sequence"/>
</dbReference>
<feature type="compositionally biased region" description="Low complexity" evidence="1">
    <location>
        <begin position="258"/>
        <end position="276"/>
    </location>
</feature>
<feature type="domain" description="OTU" evidence="2">
    <location>
        <begin position="346"/>
        <end position="508"/>
    </location>
</feature>
<sequence length="591" mass="64960">MDEYHPPATAIYNMDETGLSSVQSRSSKVLGRAGKHQIGIISSADRGLHTTVVCCTSAAGHYVPPYFLFKRTRMTPLLGNDAPPGSVIKGNNSGWMTQEKFLEWLQHFINTVRPSVENKVLLILDGHSSHTGSLAAIDLARENGVVMLCLPPHTTNKLQPLDVSFFRPLKTRFLQAQETWLRNNPGQKISAFQIAHLFNSAYSKAASISNAVSGFEKTGIFPCNRQVFADEDFAPSTLVSNTPAADECADREQCNPCSSQQPSTSRQGSSSGRTGQHPSAATNSSRPQYTAESAHVSAGHDHVELDSDTDTENEPVRGKRPRREKQNESDIPVLTDSETDAEETLYSVIRTNPDGRCFFRSVCIGLDKRLQRAERDENGFVTDPVLKVQEQLAADELRAKTVNYVCEHVDEYNDMQADALNADMPTGVRFTFIMDRISAMATPTTPVGELEISCTAHVLQRPISVCYGRTGRVFVYQAEFAGANTDPVRVIYRSFGDNAGHYDCLVQDATSHDDETPEESAETESENKAYVSVSEISPLPTLRPGPKRGKTAEILTSTPYKQTLLGKKKPANKTRGRGASRGRGRGRALFQ</sequence>
<dbReference type="Gene3D" id="3.90.70.80">
    <property type="match status" value="1"/>
</dbReference>
<dbReference type="EMBL" id="JACVVK020000108">
    <property type="protein sequence ID" value="KAK7491989.1"/>
    <property type="molecule type" value="Genomic_DNA"/>
</dbReference>
<accession>A0ABD0KXV3</accession>
<dbReference type="SUPFAM" id="SSF54001">
    <property type="entry name" value="Cysteine proteinases"/>
    <property type="match status" value="1"/>
</dbReference>
<dbReference type="Gene3D" id="3.30.420.10">
    <property type="entry name" value="Ribonuclease H-like superfamily/Ribonuclease H"/>
    <property type="match status" value="1"/>
</dbReference>
<protein>
    <recommendedName>
        <fullName evidence="2">OTU domain-containing protein</fullName>
    </recommendedName>
</protein>
<dbReference type="Pfam" id="PF03184">
    <property type="entry name" value="DDE_1"/>
    <property type="match status" value="1"/>
</dbReference>